<evidence type="ECO:0000256" key="1">
    <source>
        <dbReference type="SAM" id="Phobius"/>
    </source>
</evidence>
<gene>
    <name evidence="2" type="ORF">C3K47_19295</name>
</gene>
<name>A0A2S4ZWF0_9SPHI</name>
<keyword evidence="3" id="KW-1185">Reference proteome</keyword>
<evidence type="ECO:0000313" key="2">
    <source>
        <dbReference type="EMBL" id="POY34635.1"/>
    </source>
</evidence>
<reference evidence="2 3" key="1">
    <citation type="submission" date="2018-01" db="EMBL/GenBank/DDBJ databases">
        <authorList>
            <person name="Gaut B.S."/>
            <person name="Morton B.R."/>
            <person name="Clegg M.T."/>
            <person name="Duvall M.R."/>
        </authorList>
    </citation>
    <scope>NUCLEOTIDE SEQUENCE [LARGE SCALE GENOMIC DNA]</scope>
    <source>
        <strain evidence="2 3">HR-AV</strain>
    </source>
</reference>
<dbReference type="RefSeq" id="WP_103790802.1">
    <property type="nucleotide sequence ID" value="NZ_PQVF01000028.1"/>
</dbReference>
<keyword evidence="1" id="KW-0472">Membrane</keyword>
<dbReference type="Proteomes" id="UP000236893">
    <property type="component" value="Unassembled WGS sequence"/>
</dbReference>
<dbReference type="AlphaFoldDB" id="A0A2S4ZWF0"/>
<feature type="transmembrane region" description="Helical" evidence="1">
    <location>
        <begin position="90"/>
        <end position="113"/>
    </location>
</feature>
<feature type="transmembrane region" description="Helical" evidence="1">
    <location>
        <begin position="34"/>
        <end position="57"/>
    </location>
</feature>
<organism evidence="2 3">
    <name type="scientific">Solitalea longa</name>
    <dbReference type="NCBI Taxonomy" id="2079460"/>
    <lineage>
        <taxon>Bacteria</taxon>
        <taxon>Pseudomonadati</taxon>
        <taxon>Bacteroidota</taxon>
        <taxon>Sphingobacteriia</taxon>
        <taxon>Sphingobacteriales</taxon>
        <taxon>Sphingobacteriaceae</taxon>
        <taxon>Solitalea</taxon>
    </lineage>
</organism>
<proteinExistence type="predicted"/>
<feature type="transmembrane region" description="Helical" evidence="1">
    <location>
        <begin position="6"/>
        <end position="22"/>
    </location>
</feature>
<feature type="transmembrane region" description="Helical" evidence="1">
    <location>
        <begin position="63"/>
        <end position="81"/>
    </location>
</feature>
<dbReference type="EMBL" id="PQVF01000028">
    <property type="protein sequence ID" value="POY34635.1"/>
    <property type="molecule type" value="Genomic_DNA"/>
</dbReference>
<sequence>MTPFIFITTSLLIYPALGRFFIRQTKDKPRIRKLMLVSLMTASVIIVTAVAIDIITISENFNWFSLTFIYGAFSVMIWHLYKREVRMSKLVVNSIFGLGYLFATLGFFFTLIFSFEMEPVQSKWVTAELIYKERNIGSGPDPSIRLKKVEIYKLTHWFPLLATKFSEINYDEWSHPLQKTLDISVSQDKKKLYMKSHVEGYKVWNWCDSITLEKSTSANIRLP</sequence>
<evidence type="ECO:0000313" key="3">
    <source>
        <dbReference type="Proteomes" id="UP000236893"/>
    </source>
</evidence>
<accession>A0A2S4ZWF0</accession>
<protein>
    <submittedName>
        <fullName evidence="2">Uncharacterized protein</fullName>
    </submittedName>
</protein>
<keyword evidence="1" id="KW-0812">Transmembrane</keyword>
<keyword evidence="1" id="KW-1133">Transmembrane helix</keyword>
<comment type="caution">
    <text evidence="2">The sequence shown here is derived from an EMBL/GenBank/DDBJ whole genome shotgun (WGS) entry which is preliminary data.</text>
</comment>